<dbReference type="EMBL" id="VCLA01000111">
    <property type="protein sequence ID" value="MQT01127.1"/>
    <property type="molecule type" value="Genomic_DNA"/>
</dbReference>
<dbReference type="InterPro" id="IPR027417">
    <property type="entry name" value="P-loop_NTPase"/>
</dbReference>
<gene>
    <name evidence="3" type="ORF">FF041_13100</name>
</gene>
<dbReference type="GO" id="GO:0016887">
    <property type="term" value="F:ATP hydrolysis activity"/>
    <property type="evidence" value="ECO:0007669"/>
    <property type="project" value="InterPro"/>
</dbReference>
<evidence type="ECO:0000313" key="4">
    <source>
        <dbReference type="Proteomes" id="UP000419138"/>
    </source>
</evidence>
<reference evidence="3 4" key="1">
    <citation type="submission" date="2019-05" db="EMBL/GenBank/DDBJ databases">
        <title>Comparative genomics and metabolomics analyses of clavulanic acid producing Streptomyces species provides insight into specialized metabolism and evolution of beta-lactam biosynthetic gene clusters.</title>
        <authorList>
            <person name="Moore M.A."/>
            <person name="Cruz-Morales P."/>
            <person name="Barona Gomez F."/>
            <person name="Kapil T."/>
        </authorList>
    </citation>
    <scope>NUCLEOTIDE SEQUENCE [LARGE SCALE GENOMIC DNA]</scope>
    <source>
        <strain evidence="3 4">NRRL 5741</strain>
    </source>
</reference>
<dbReference type="CDD" id="cd06170">
    <property type="entry name" value="LuxR_C_like"/>
    <property type="match status" value="1"/>
</dbReference>
<feature type="region of interest" description="Disordered" evidence="1">
    <location>
        <begin position="42"/>
        <end position="91"/>
    </location>
</feature>
<dbReference type="Gene3D" id="3.40.50.300">
    <property type="entry name" value="P-loop containing nucleotide triphosphate hydrolases"/>
    <property type="match status" value="1"/>
</dbReference>
<feature type="region of interest" description="Disordered" evidence="1">
    <location>
        <begin position="407"/>
        <end position="432"/>
    </location>
</feature>
<dbReference type="Pfam" id="PF00196">
    <property type="entry name" value="GerE"/>
    <property type="match status" value="1"/>
</dbReference>
<dbReference type="OrthoDB" id="499349at2"/>
<dbReference type="InterPro" id="IPR003593">
    <property type="entry name" value="AAA+_ATPase"/>
</dbReference>
<dbReference type="Pfam" id="PF13401">
    <property type="entry name" value="AAA_22"/>
    <property type="match status" value="1"/>
</dbReference>
<dbReference type="InterPro" id="IPR049945">
    <property type="entry name" value="AAA_22"/>
</dbReference>
<feature type="region of interest" description="Disordered" evidence="1">
    <location>
        <begin position="869"/>
        <end position="895"/>
    </location>
</feature>
<dbReference type="PRINTS" id="PR00038">
    <property type="entry name" value="HTHLUXR"/>
</dbReference>
<dbReference type="PANTHER" id="PTHR47691">
    <property type="entry name" value="REGULATOR-RELATED"/>
    <property type="match status" value="1"/>
</dbReference>
<dbReference type="InterPro" id="IPR016032">
    <property type="entry name" value="Sig_transdc_resp-reg_C-effctor"/>
</dbReference>
<dbReference type="SUPFAM" id="SSF52540">
    <property type="entry name" value="P-loop containing nucleoside triphosphate hydrolases"/>
    <property type="match status" value="1"/>
</dbReference>
<evidence type="ECO:0000256" key="1">
    <source>
        <dbReference type="SAM" id="MobiDB-lite"/>
    </source>
</evidence>
<comment type="caution">
    <text evidence="3">The sequence shown here is derived from an EMBL/GenBank/DDBJ whole genome shotgun (WGS) entry which is preliminary data.</text>
</comment>
<evidence type="ECO:0000313" key="3">
    <source>
        <dbReference type="EMBL" id="MQT01127.1"/>
    </source>
</evidence>
<dbReference type="InterPro" id="IPR000792">
    <property type="entry name" value="Tscrpt_reg_LuxR_C"/>
</dbReference>
<dbReference type="GO" id="GO:0006355">
    <property type="term" value="P:regulation of DNA-templated transcription"/>
    <property type="evidence" value="ECO:0007669"/>
    <property type="project" value="InterPro"/>
</dbReference>
<name>A0A646KGK3_STRJU</name>
<dbReference type="GO" id="GO:0003677">
    <property type="term" value="F:DNA binding"/>
    <property type="evidence" value="ECO:0007669"/>
    <property type="project" value="InterPro"/>
</dbReference>
<dbReference type="Gene3D" id="1.10.10.10">
    <property type="entry name" value="Winged helix-like DNA-binding domain superfamily/Winged helix DNA-binding domain"/>
    <property type="match status" value="1"/>
</dbReference>
<dbReference type="SMART" id="SM00382">
    <property type="entry name" value="AAA"/>
    <property type="match status" value="1"/>
</dbReference>
<feature type="compositionally biased region" description="Basic and acidic residues" evidence="1">
    <location>
        <begin position="884"/>
        <end position="895"/>
    </location>
</feature>
<dbReference type="PANTHER" id="PTHR47691:SF3">
    <property type="entry name" value="HTH-TYPE TRANSCRIPTIONAL REGULATOR RV0890C-RELATED"/>
    <property type="match status" value="1"/>
</dbReference>
<organism evidence="3 4">
    <name type="scientific">Streptomyces jumonjinensis</name>
    <dbReference type="NCBI Taxonomy" id="1945"/>
    <lineage>
        <taxon>Bacteria</taxon>
        <taxon>Bacillati</taxon>
        <taxon>Actinomycetota</taxon>
        <taxon>Actinomycetes</taxon>
        <taxon>Kitasatosporales</taxon>
        <taxon>Streptomycetaceae</taxon>
        <taxon>Streptomyces</taxon>
    </lineage>
</organism>
<dbReference type="PROSITE" id="PS50043">
    <property type="entry name" value="HTH_LUXR_2"/>
    <property type="match status" value="1"/>
</dbReference>
<dbReference type="SUPFAM" id="SSF46894">
    <property type="entry name" value="C-terminal effector domain of the bipartite response regulators"/>
    <property type="match status" value="1"/>
</dbReference>
<dbReference type="InterPro" id="IPR011990">
    <property type="entry name" value="TPR-like_helical_dom_sf"/>
</dbReference>
<dbReference type="PRINTS" id="PR00364">
    <property type="entry name" value="DISEASERSIST"/>
</dbReference>
<dbReference type="Gene3D" id="1.25.40.10">
    <property type="entry name" value="Tetratricopeptide repeat domain"/>
    <property type="match status" value="1"/>
</dbReference>
<dbReference type="PROSITE" id="PS00622">
    <property type="entry name" value="HTH_LUXR_1"/>
    <property type="match status" value="1"/>
</dbReference>
<dbReference type="SMART" id="SM00421">
    <property type="entry name" value="HTH_LUXR"/>
    <property type="match status" value="1"/>
</dbReference>
<accession>A0A646KGK3</accession>
<dbReference type="Proteomes" id="UP000419138">
    <property type="component" value="Unassembled WGS sequence"/>
</dbReference>
<feature type="domain" description="HTH luxR-type" evidence="2">
    <location>
        <begin position="802"/>
        <end position="867"/>
    </location>
</feature>
<evidence type="ECO:0000259" key="2">
    <source>
        <dbReference type="PROSITE" id="PS50043"/>
    </source>
</evidence>
<sequence length="895" mass="95257">MRWMRTSGACEICGTALPGPSGSGGRPARYCSGACRQRAFRKRAAPTGRDHSHPDHPRPDHSHPDHSHPDRSHPRHSRPDSGTPVRPLLGHEPVRALDSFIGRRRELSRLRALLKTSRLLTLTGPGGVGKTRLALEFAHSLRRTTRLVELDSVASGAELPQAVAAALGVGEHGGRSGADAIAHALADHRVVLVLDNCEHLAEHCARFAAELLGRCPRLRIVATSREVLRVPGEVVFRVGELPVSPALPSRSEGPSGQERTPDALRLFLERAAERSPGFAPTAAGAAAIAEICRRLDGMPLAIELAARRIGALSPDEILTGLDDQLSLLTDGSRTGPGRHRELSAAIDWSHRLLDPQEQTLFRRLAVLAGGFDAEAAAALCAEEGDGTARVLRTLCALEAKSLVVRMPGGEPGAAGPTPAQDGTPPAPAQDGGRARFRQLSPIRAYALAKLAESGELHDTWRRAVAWLSALVEPAAHETFPDQTRGPQTRERENLAAAIAYAAAHGRPPHPPLALALARVHFQTDQPSATRALLEGNPARDTPYEAMGLALAARAACQQADPTAALRLAERAVAAERRRGEPAGLANALDARAAARLREGAFPAAIADFTECVAIVSALGRPADEAWCSHHLAWALLHEGRAAEAGALMDACLPVLTAQHAWCRKAAALHTAGTVRLELDDPATAGELFTRALRVVPRMSFHALYPLEGLAIVAAEEGAMKRSLRLFAAAAVARARLDSSPDPVWRRRMEEAAATAEAALLPAARSGAKASGRRLSWQQALAYALGDDAPAAGGLRENPLTAAGGQIEALTGRESTIAELVAEGLTNREIGTRLGVSASTVATHLDRVRDKLGLRSRTQIALWVARARHHPAPGHETRAQPWRTAPDREPLWGEVS</sequence>
<dbReference type="SUPFAM" id="SSF48452">
    <property type="entry name" value="TPR-like"/>
    <property type="match status" value="1"/>
</dbReference>
<feature type="compositionally biased region" description="Basic and acidic residues" evidence="1">
    <location>
        <begin position="48"/>
        <end position="72"/>
    </location>
</feature>
<proteinExistence type="predicted"/>
<keyword evidence="4" id="KW-1185">Reference proteome</keyword>
<dbReference type="AlphaFoldDB" id="A0A646KGK3"/>
<dbReference type="InterPro" id="IPR036388">
    <property type="entry name" value="WH-like_DNA-bd_sf"/>
</dbReference>
<protein>
    <submittedName>
        <fullName evidence="3">LuxR family transcriptional regulator</fullName>
    </submittedName>
</protein>